<gene>
    <name evidence="8" type="ORF">DCF25_09790</name>
</gene>
<keyword evidence="3" id="KW-1003">Cell membrane</keyword>
<keyword evidence="5 7" id="KW-1133">Transmembrane helix</keyword>
<dbReference type="CDD" id="cd06173">
    <property type="entry name" value="MFS_MefA_like"/>
    <property type="match status" value="1"/>
</dbReference>
<comment type="subcellular location">
    <subcellularLocation>
        <location evidence="1">Cell membrane</location>
        <topology evidence="1">Multi-pass membrane protein</topology>
    </subcellularLocation>
</comment>
<dbReference type="SUPFAM" id="SSF103473">
    <property type="entry name" value="MFS general substrate transporter"/>
    <property type="match status" value="1"/>
</dbReference>
<evidence type="ECO:0000256" key="5">
    <source>
        <dbReference type="ARBA" id="ARBA00022989"/>
    </source>
</evidence>
<name>A0A2W4W868_9CYAN</name>
<dbReference type="PANTHER" id="PTHR43266">
    <property type="entry name" value="MACROLIDE-EFFLUX PROTEIN"/>
    <property type="match status" value="1"/>
</dbReference>
<dbReference type="EMBL" id="QBMC01000055">
    <property type="protein sequence ID" value="PZO18375.1"/>
    <property type="molecule type" value="Genomic_DNA"/>
</dbReference>
<evidence type="ECO:0000313" key="9">
    <source>
        <dbReference type="Proteomes" id="UP000249354"/>
    </source>
</evidence>
<protein>
    <submittedName>
        <fullName evidence="8">MFS transporter</fullName>
    </submittedName>
</protein>
<feature type="transmembrane region" description="Helical" evidence="7">
    <location>
        <begin position="221"/>
        <end position="241"/>
    </location>
</feature>
<dbReference type="AlphaFoldDB" id="A0A2W4W868"/>
<accession>A0A2W4W868</accession>
<evidence type="ECO:0000256" key="2">
    <source>
        <dbReference type="ARBA" id="ARBA00022448"/>
    </source>
</evidence>
<dbReference type="Pfam" id="PF07690">
    <property type="entry name" value="MFS_1"/>
    <property type="match status" value="1"/>
</dbReference>
<evidence type="ECO:0000313" key="8">
    <source>
        <dbReference type="EMBL" id="PZO18375.1"/>
    </source>
</evidence>
<feature type="transmembrane region" description="Helical" evidence="7">
    <location>
        <begin position="261"/>
        <end position="285"/>
    </location>
</feature>
<evidence type="ECO:0000256" key="1">
    <source>
        <dbReference type="ARBA" id="ARBA00004651"/>
    </source>
</evidence>
<feature type="transmembrane region" description="Helical" evidence="7">
    <location>
        <begin position="77"/>
        <end position="98"/>
    </location>
</feature>
<proteinExistence type="predicted"/>
<dbReference type="Gene3D" id="1.20.1250.20">
    <property type="entry name" value="MFS general substrate transporter like domains"/>
    <property type="match status" value="1"/>
</dbReference>
<comment type="caution">
    <text evidence="8">The sequence shown here is derived from an EMBL/GenBank/DDBJ whole genome shotgun (WGS) entry which is preliminary data.</text>
</comment>
<dbReference type="PANTHER" id="PTHR43266:SF2">
    <property type="entry name" value="MAJOR FACILITATOR SUPERFAMILY (MFS) PROFILE DOMAIN-CONTAINING PROTEIN"/>
    <property type="match status" value="1"/>
</dbReference>
<evidence type="ECO:0000256" key="6">
    <source>
        <dbReference type="ARBA" id="ARBA00023136"/>
    </source>
</evidence>
<evidence type="ECO:0000256" key="4">
    <source>
        <dbReference type="ARBA" id="ARBA00022692"/>
    </source>
</evidence>
<sequence>MRFFSKLKSVRPFLLVWSGQTVSLLGSRMTTFATMLWAWQITGQATTLSFLWFFIQVPQVLMSPFAGVIVDRWDRKTLMMVGDAISALSTVALLLLHLTGHLHIWHFYLTGAINAAFAQIQELAYSASVALMLPKSQYSRASSLEFLASYGSRILAPAAASLLYPVVGLVGIFAIDLATFVVAVSTVLTATIPQPIPSKAAQSEAGSALEIWHDMQFGFRYIFAIPPLRSFVLMAALFQFVHDLGDAVYAPMILARSGNDVALFGAVGVAAGMGGVTGSIIMTAWGGPKKRIHGVLLGIMGAGVSKTLLALGQSALVWLPTQFFASLNFPLMGSSEQTIWLFKVQPNIQGRVFAARWMMVQLASPVSFLIGGPLADWVLEPAMQPGGQLAPLLGHFFGTGSGAGMSVLYALTSIALVGIGLGGYAVSAIRQVETAVPDPM</sequence>
<feature type="transmembrane region" description="Helical" evidence="7">
    <location>
        <begin position="292"/>
        <end position="311"/>
    </location>
</feature>
<dbReference type="GO" id="GO:0005886">
    <property type="term" value="C:plasma membrane"/>
    <property type="evidence" value="ECO:0007669"/>
    <property type="project" value="UniProtKB-SubCell"/>
</dbReference>
<feature type="transmembrane region" description="Helical" evidence="7">
    <location>
        <begin position="170"/>
        <end position="192"/>
    </location>
</feature>
<dbReference type="Proteomes" id="UP000249354">
    <property type="component" value="Unassembled WGS sequence"/>
</dbReference>
<keyword evidence="2" id="KW-0813">Transport</keyword>
<dbReference type="GO" id="GO:0022857">
    <property type="term" value="F:transmembrane transporter activity"/>
    <property type="evidence" value="ECO:0007669"/>
    <property type="project" value="InterPro"/>
</dbReference>
<evidence type="ECO:0000256" key="3">
    <source>
        <dbReference type="ARBA" id="ARBA00022475"/>
    </source>
</evidence>
<keyword evidence="6 7" id="KW-0472">Membrane</keyword>
<dbReference type="InterPro" id="IPR036259">
    <property type="entry name" value="MFS_trans_sf"/>
</dbReference>
<keyword evidence="4 7" id="KW-0812">Transmembrane</keyword>
<reference evidence="8 9" key="2">
    <citation type="submission" date="2018-06" db="EMBL/GenBank/DDBJ databases">
        <title>Metagenomic assembly of (sub)arctic Cyanobacteria and their associated microbiome from non-axenic cultures.</title>
        <authorList>
            <person name="Baurain D."/>
        </authorList>
    </citation>
    <scope>NUCLEOTIDE SEQUENCE [LARGE SCALE GENOMIC DNA]</scope>
    <source>
        <strain evidence="8">ULC129bin1</strain>
    </source>
</reference>
<feature type="transmembrane region" description="Helical" evidence="7">
    <location>
        <begin position="395"/>
        <end position="421"/>
    </location>
</feature>
<organism evidence="8 9">
    <name type="scientific">Leptolyngbya foveolarum</name>
    <dbReference type="NCBI Taxonomy" id="47253"/>
    <lineage>
        <taxon>Bacteria</taxon>
        <taxon>Bacillati</taxon>
        <taxon>Cyanobacteriota</taxon>
        <taxon>Cyanophyceae</taxon>
        <taxon>Leptolyngbyales</taxon>
        <taxon>Leptolyngbyaceae</taxon>
        <taxon>Leptolyngbya group</taxon>
        <taxon>Leptolyngbya</taxon>
    </lineage>
</organism>
<dbReference type="InterPro" id="IPR011701">
    <property type="entry name" value="MFS"/>
</dbReference>
<reference evidence="9" key="1">
    <citation type="submission" date="2018-04" db="EMBL/GenBank/DDBJ databases">
        <authorList>
            <person name="Cornet L."/>
        </authorList>
    </citation>
    <scope>NUCLEOTIDE SEQUENCE [LARGE SCALE GENOMIC DNA]</scope>
</reference>
<feature type="transmembrane region" description="Helical" evidence="7">
    <location>
        <begin position="48"/>
        <end position="70"/>
    </location>
</feature>
<evidence type="ECO:0000256" key="7">
    <source>
        <dbReference type="SAM" id="Phobius"/>
    </source>
</evidence>